<comment type="caution">
    <text evidence="12">The sequence shown here is derived from an EMBL/GenBank/DDBJ whole genome shotgun (WGS) entry which is preliminary data.</text>
</comment>
<keyword evidence="3 9" id="KW-0658">Purine biosynthesis</keyword>
<dbReference type="InterPro" id="IPR020631">
    <property type="entry name" value="THF_DH/CycHdrlase_NAD-bd_dom"/>
</dbReference>
<dbReference type="PRINTS" id="PR00085">
    <property type="entry name" value="THFDHDRGNASE"/>
</dbReference>
<evidence type="ECO:0000256" key="1">
    <source>
        <dbReference type="ARBA" id="ARBA00004777"/>
    </source>
</evidence>
<keyword evidence="9" id="KW-0368">Histidine biosynthesis</keyword>
<evidence type="ECO:0000259" key="10">
    <source>
        <dbReference type="Pfam" id="PF00763"/>
    </source>
</evidence>
<dbReference type="CDD" id="cd01080">
    <property type="entry name" value="NAD_bind_m-THF_DH_Cyclohyd"/>
    <property type="match status" value="1"/>
</dbReference>
<evidence type="ECO:0000259" key="11">
    <source>
        <dbReference type="Pfam" id="PF02882"/>
    </source>
</evidence>
<comment type="function">
    <text evidence="9">Catalyzes the oxidation of 5,10-methylenetetrahydrofolate to 5,10-methenyltetrahydrofolate and then the hydrolysis of 5,10-methenyltetrahydrofolate to 10-formyltetrahydrofolate.</text>
</comment>
<dbReference type="Gene3D" id="3.40.50.720">
    <property type="entry name" value="NAD(P)-binding Rossmann-like Domain"/>
    <property type="match status" value="1"/>
</dbReference>
<dbReference type="Gene3D" id="3.40.50.10860">
    <property type="entry name" value="Leucine Dehydrogenase, chain A, domain 1"/>
    <property type="match status" value="1"/>
</dbReference>
<dbReference type="GO" id="GO:0004488">
    <property type="term" value="F:methylenetetrahydrofolate dehydrogenase (NADP+) activity"/>
    <property type="evidence" value="ECO:0007669"/>
    <property type="project" value="UniProtKB-UniRule"/>
</dbReference>
<dbReference type="GO" id="GO:0000105">
    <property type="term" value="P:L-histidine biosynthetic process"/>
    <property type="evidence" value="ECO:0007669"/>
    <property type="project" value="UniProtKB-KW"/>
</dbReference>
<dbReference type="GO" id="GO:0006164">
    <property type="term" value="P:purine nucleotide biosynthetic process"/>
    <property type="evidence" value="ECO:0007669"/>
    <property type="project" value="UniProtKB-KW"/>
</dbReference>
<accession>K2AWX8</accession>
<dbReference type="EC" id="3.5.4.9" evidence="9"/>
<keyword evidence="9" id="KW-0028">Amino-acid biosynthesis</keyword>
<proteinExistence type="inferred from homology"/>
<feature type="domain" description="Tetrahydrofolate dehydrogenase/cyclohydrolase catalytic" evidence="10">
    <location>
        <begin position="3"/>
        <end position="114"/>
    </location>
</feature>
<dbReference type="AlphaFoldDB" id="K2AWX8"/>
<keyword evidence="7 9" id="KW-0486">Methionine biosynthesis</keyword>
<dbReference type="GO" id="GO:0005829">
    <property type="term" value="C:cytosol"/>
    <property type="evidence" value="ECO:0007669"/>
    <property type="project" value="TreeGrafter"/>
</dbReference>
<evidence type="ECO:0000256" key="4">
    <source>
        <dbReference type="ARBA" id="ARBA00022801"/>
    </source>
</evidence>
<evidence type="ECO:0000313" key="12">
    <source>
        <dbReference type="EMBL" id="EKD66297.1"/>
    </source>
</evidence>
<keyword evidence="4 9" id="KW-0378">Hydrolase</keyword>
<dbReference type="SUPFAM" id="SSF51735">
    <property type="entry name" value="NAD(P)-binding Rossmann-fold domains"/>
    <property type="match status" value="1"/>
</dbReference>
<dbReference type="InterPro" id="IPR020630">
    <property type="entry name" value="THF_DH/CycHdrlase_cat_dom"/>
</dbReference>
<keyword evidence="8 9" id="KW-0511">Multifunctional enzyme</keyword>
<dbReference type="InterPro" id="IPR036291">
    <property type="entry name" value="NAD(P)-bd_dom_sf"/>
</dbReference>
<reference evidence="12" key="1">
    <citation type="journal article" date="2012" name="Science">
        <title>Fermentation, hydrogen, and sulfur metabolism in multiple uncultivated bacterial phyla.</title>
        <authorList>
            <person name="Wrighton K.C."/>
            <person name="Thomas B.C."/>
            <person name="Sharon I."/>
            <person name="Miller C.S."/>
            <person name="Castelle C.J."/>
            <person name="VerBerkmoes N.C."/>
            <person name="Wilkins M.J."/>
            <person name="Hettich R.L."/>
            <person name="Lipton M.S."/>
            <person name="Williams K.H."/>
            <person name="Long P.E."/>
            <person name="Banfield J.F."/>
        </authorList>
    </citation>
    <scope>NUCLEOTIDE SEQUENCE [LARGE SCALE GENOMIC DNA]</scope>
</reference>
<comment type="similarity">
    <text evidence="9">Belongs to the tetrahydrofolate dehydrogenase/cyclohydrolase family.</text>
</comment>
<evidence type="ECO:0000256" key="7">
    <source>
        <dbReference type="ARBA" id="ARBA00023167"/>
    </source>
</evidence>
<dbReference type="InterPro" id="IPR000672">
    <property type="entry name" value="THF_DH/CycHdrlase"/>
</dbReference>
<name>K2AWX8_9BACT</name>
<keyword evidence="2 9" id="KW-0554">One-carbon metabolism</keyword>
<comment type="pathway">
    <text evidence="1 9">One-carbon metabolism; tetrahydrofolate interconversion.</text>
</comment>
<dbReference type="EC" id="1.5.1.5" evidence="9"/>
<sequence length="274" mass="32095">MILDWKEAAWKIYEDIKNKVGALAKKPWLGVILVWNSSASLSYIRQKEKWAKYAWLNFYLTKLEETMAQNELEKEIIKFNQNPEISWFIVQLPLPGHIDEQKIINLINPAKDVDWFTKENIGALFLWDKTGLIPCTPKWIKRLLDEYNISLVWKNVVIIWRSNIVWKPLSLLFINEWATVTVCNSKTRNISDFTLKADIVVSAVWKPNLVTKDMINPGSVIIDVGFNKIDSKIMWDCDFEWLEWQNYITPVPGGVWPMTVAMLIENTYLAFLRK</sequence>
<dbReference type="GO" id="GO:0004477">
    <property type="term" value="F:methenyltetrahydrofolate cyclohydrolase activity"/>
    <property type="evidence" value="ECO:0007669"/>
    <property type="project" value="UniProtKB-UniRule"/>
</dbReference>
<keyword evidence="5 9" id="KW-0521">NADP</keyword>
<dbReference type="PANTHER" id="PTHR48099:SF5">
    <property type="entry name" value="C-1-TETRAHYDROFOLATE SYNTHASE, CYTOPLASMIC"/>
    <property type="match status" value="1"/>
</dbReference>
<evidence type="ECO:0000256" key="6">
    <source>
        <dbReference type="ARBA" id="ARBA00023002"/>
    </source>
</evidence>
<dbReference type="Pfam" id="PF00763">
    <property type="entry name" value="THF_DHG_CYH"/>
    <property type="match status" value="1"/>
</dbReference>
<feature type="domain" description="Tetrahydrofolate dehydrogenase/cyclohydrolase NAD(P)-binding" evidence="11">
    <location>
        <begin position="134"/>
        <end position="271"/>
    </location>
</feature>
<dbReference type="EMBL" id="AMFJ01021638">
    <property type="protein sequence ID" value="EKD66297.1"/>
    <property type="molecule type" value="Genomic_DNA"/>
</dbReference>
<gene>
    <name evidence="9" type="primary">folD</name>
    <name evidence="12" type="ORF">ACD_49C00052G0009</name>
</gene>
<keyword evidence="6 9" id="KW-0560">Oxidoreductase</keyword>
<dbReference type="PANTHER" id="PTHR48099">
    <property type="entry name" value="C-1-TETRAHYDROFOLATE SYNTHASE, CYTOPLASMIC-RELATED"/>
    <property type="match status" value="1"/>
</dbReference>
<evidence type="ECO:0000256" key="5">
    <source>
        <dbReference type="ARBA" id="ARBA00022857"/>
    </source>
</evidence>
<evidence type="ECO:0000256" key="9">
    <source>
        <dbReference type="HAMAP-Rule" id="MF_01576"/>
    </source>
</evidence>
<dbReference type="GO" id="GO:0035999">
    <property type="term" value="P:tetrahydrofolate interconversion"/>
    <property type="evidence" value="ECO:0007669"/>
    <property type="project" value="UniProtKB-UniRule"/>
</dbReference>
<organism evidence="12">
    <name type="scientific">uncultured bacterium</name>
    <name type="common">gcode 4</name>
    <dbReference type="NCBI Taxonomy" id="1234023"/>
    <lineage>
        <taxon>Bacteria</taxon>
        <taxon>environmental samples</taxon>
    </lineage>
</organism>
<evidence type="ECO:0000256" key="2">
    <source>
        <dbReference type="ARBA" id="ARBA00022563"/>
    </source>
</evidence>
<evidence type="ECO:0000256" key="3">
    <source>
        <dbReference type="ARBA" id="ARBA00022755"/>
    </source>
</evidence>
<dbReference type="Pfam" id="PF02882">
    <property type="entry name" value="THF_DHG_CYH_C"/>
    <property type="match status" value="1"/>
</dbReference>
<dbReference type="InterPro" id="IPR046346">
    <property type="entry name" value="Aminoacid_DH-like_N_sf"/>
</dbReference>
<evidence type="ECO:0000256" key="8">
    <source>
        <dbReference type="ARBA" id="ARBA00023268"/>
    </source>
</evidence>
<comment type="catalytic activity">
    <reaction evidence="9">
        <text>(6R)-5,10-methenyltetrahydrofolate + H2O = (6R)-10-formyltetrahydrofolate + H(+)</text>
        <dbReference type="Rhea" id="RHEA:23700"/>
        <dbReference type="ChEBI" id="CHEBI:15377"/>
        <dbReference type="ChEBI" id="CHEBI:15378"/>
        <dbReference type="ChEBI" id="CHEBI:57455"/>
        <dbReference type="ChEBI" id="CHEBI:195366"/>
        <dbReference type="EC" id="3.5.4.9"/>
    </reaction>
</comment>
<protein>
    <recommendedName>
        <fullName evidence="9">Bifunctional protein FolD</fullName>
    </recommendedName>
    <domain>
        <recommendedName>
            <fullName evidence="9">Methylenetetrahydrofolate dehydrogenase</fullName>
            <ecNumber evidence="9">1.5.1.5</ecNumber>
        </recommendedName>
    </domain>
    <domain>
        <recommendedName>
            <fullName evidence="9">Methenyltetrahydrofolate cyclohydrolase</fullName>
            <ecNumber evidence="9">3.5.4.9</ecNumber>
        </recommendedName>
    </domain>
</protein>
<dbReference type="HAMAP" id="MF_01576">
    <property type="entry name" value="THF_DHG_CYH"/>
    <property type="match status" value="1"/>
</dbReference>
<dbReference type="GO" id="GO:0009086">
    <property type="term" value="P:methionine biosynthetic process"/>
    <property type="evidence" value="ECO:0007669"/>
    <property type="project" value="UniProtKB-KW"/>
</dbReference>
<comment type="subunit">
    <text evidence="9">Homodimer.</text>
</comment>
<dbReference type="UniPathway" id="UPA00193"/>
<comment type="caution">
    <text evidence="9">Lacks conserved residue(s) required for the propagation of feature annotation.</text>
</comment>
<dbReference type="SUPFAM" id="SSF53223">
    <property type="entry name" value="Aminoacid dehydrogenase-like, N-terminal domain"/>
    <property type="match status" value="1"/>
</dbReference>
<comment type="catalytic activity">
    <reaction evidence="9">
        <text>(6R)-5,10-methylene-5,6,7,8-tetrahydrofolate + NADP(+) = (6R)-5,10-methenyltetrahydrofolate + NADPH</text>
        <dbReference type="Rhea" id="RHEA:22812"/>
        <dbReference type="ChEBI" id="CHEBI:15636"/>
        <dbReference type="ChEBI" id="CHEBI:57455"/>
        <dbReference type="ChEBI" id="CHEBI:57783"/>
        <dbReference type="ChEBI" id="CHEBI:58349"/>
        <dbReference type="EC" id="1.5.1.5"/>
    </reaction>
</comment>